<dbReference type="AlphaFoldDB" id="A0A9P4JCC5"/>
<gene>
    <name evidence="1" type="ORF">K461DRAFT_274244</name>
</gene>
<reference evidence="1" key="1">
    <citation type="journal article" date="2020" name="Stud. Mycol.">
        <title>101 Dothideomycetes genomes: a test case for predicting lifestyles and emergence of pathogens.</title>
        <authorList>
            <person name="Haridas S."/>
            <person name="Albert R."/>
            <person name="Binder M."/>
            <person name="Bloem J."/>
            <person name="Labutti K."/>
            <person name="Salamov A."/>
            <person name="Andreopoulos B."/>
            <person name="Baker S."/>
            <person name="Barry K."/>
            <person name="Bills G."/>
            <person name="Bluhm B."/>
            <person name="Cannon C."/>
            <person name="Castanera R."/>
            <person name="Culley D."/>
            <person name="Daum C."/>
            <person name="Ezra D."/>
            <person name="Gonzalez J."/>
            <person name="Henrissat B."/>
            <person name="Kuo A."/>
            <person name="Liang C."/>
            <person name="Lipzen A."/>
            <person name="Lutzoni F."/>
            <person name="Magnuson J."/>
            <person name="Mondo S."/>
            <person name="Nolan M."/>
            <person name="Ohm R."/>
            <person name="Pangilinan J."/>
            <person name="Park H.-J."/>
            <person name="Ramirez L."/>
            <person name="Alfaro M."/>
            <person name="Sun H."/>
            <person name="Tritt A."/>
            <person name="Yoshinaga Y."/>
            <person name="Zwiers L.-H."/>
            <person name="Turgeon B."/>
            <person name="Goodwin S."/>
            <person name="Spatafora J."/>
            <person name="Crous P."/>
            <person name="Grigoriev I."/>
        </authorList>
    </citation>
    <scope>NUCLEOTIDE SEQUENCE</scope>
    <source>
        <strain evidence="1">CBS 260.36</strain>
    </source>
</reference>
<dbReference type="OrthoDB" id="3795685at2759"/>
<evidence type="ECO:0000313" key="1">
    <source>
        <dbReference type="EMBL" id="KAF2158000.1"/>
    </source>
</evidence>
<dbReference type="EMBL" id="ML996081">
    <property type="protein sequence ID" value="KAF2158000.1"/>
    <property type="molecule type" value="Genomic_DNA"/>
</dbReference>
<organism evidence="1 2">
    <name type="scientific">Myriangium duriaei CBS 260.36</name>
    <dbReference type="NCBI Taxonomy" id="1168546"/>
    <lineage>
        <taxon>Eukaryota</taxon>
        <taxon>Fungi</taxon>
        <taxon>Dikarya</taxon>
        <taxon>Ascomycota</taxon>
        <taxon>Pezizomycotina</taxon>
        <taxon>Dothideomycetes</taxon>
        <taxon>Dothideomycetidae</taxon>
        <taxon>Myriangiales</taxon>
        <taxon>Myriangiaceae</taxon>
        <taxon>Myriangium</taxon>
    </lineage>
</organism>
<dbReference type="Proteomes" id="UP000799439">
    <property type="component" value="Unassembled WGS sequence"/>
</dbReference>
<accession>A0A9P4JCC5</accession>
<evidence type="ECO:0000313" key="2">
    <source>
        <dbReference type="Proteomes" id="UP000799439"/>
    </source>
</evidence>
<comment type="caution">
    <text evidence="1">The sequence shown here is derived from an EMBL/GenBank/DDBJ whole genome shotgun (WGS) entry which is preliminary data.</text>
</comment>
<sequence length="307" mass="35440">MANFYFAYVVPVRDRYITWALHNMVRGTQYSRPVKPSTSTEKQRVSGALYRFQLGCNVFCRPYANAKSFLFSKDEIHDLLLQNFHPWDIEAVNCIYLYMDRFFDHVLDLAVDRVDPRQAMDYPWDRLVDPCSHTYLCADECFCSPAARENILPQISCSGLPFVSRVTSLVDDRHPDLVHVVHDYLTEWRTKFFSAQGYTGGVCGLLTSITEPIPQNKRLALRSASPFIGDVMDGPPYAWVTLWRDTYSDMAGIYTPYKLKNWGYVMWDAIRVFNEGGISLLKRQWDERCVNEPYDGAEFFGSTSESS</sequence>
<protein>
    <submittedName>
        <fullName evidence="1">Uncharacterized protein</fullName>
    </submittedName>
</protein>
<name>A0A9P4JCC5_9PEZI</name>
<proteinExistence type="predicted"/>
<keyword evidence="2" id="KW-1185">Reference proteome</keyword>